<evidence type="ECO:0000313" key="1">
    <source>
        <dbReference type="EMBL" id="CDX59068.1"/>
    </source>
</evidence>
<protein>
    <submittedName>
        <fullName evidence="1">Uncharacterized protein</fullName>
    </submittedName>
</protein>
<dbReference type="EMBL" id="CCND01000018">
    <property type="protein sequence ID" value="CDX59068.1"/>
    <property type="molecule type" value="Genomic_DNA"/>
</dbReference>
<reference evidence="2" key="1">
    <citation type="submission" date="2014-08" db="EMBL/GenBank/DDBJ databases">
        <authorList>
            <person name="Edwards T."/>
        </authorList>
    </citation>
    <scope>NUCLEOTIDE SEQUENCE [LARGE SCALE GENOMIC DNA]</scope>
</reference>
<gene>
    <name evidence="1" type="ORF">MPL1032_250038</name>
</gene>
<proteinExistence type="predicted"/>
<dbReference type="Proteomes" id="UP000182888">
    <property type="component" value="Unassembled WGS sequence"/>
</dbReference>
<accession>A0A0K2W1S0</accession>
<evidence type="ECO:0000313" key="2">
    <source>
        <dbReference type="Proteomes" id="UP000182888"/>
    </source>
</evidence>
<organism evidence="1 2">
    <name type="scientific">Mesorhizobium plurifarium</name>
    <dbReference type="NCBI Taxonomy" id="69974"/>
    <lineage>
        <taxon>Bacteria</taxon>
        <taxon>Pseudomonadati</taxon>
        <taxon>Pseudomonadota</taxon>
        <taxon>Alphaproteobacteria</taxon>
        <taxon>Hyphomicrobiales</taxon>
        <taxon>Phyllobacteriaceae</taxon>
        <taxon>Mesorhizobium</taxon>
    </lineage>
</organism>
<dbReference type="AlphaFoldDB" id="A0A0K2W1S0"/>
<sequence length="108" mass="12172">MLRGFSDQLRDDTHCRVQEALRINGIVDIIGLSEEIRLKNIAENIAREDIESLVLEISQLYGAPIEFDDDARTALDMPRDLGRDNRNDLEKMLDGRTGCGDITGDLLQ</sequence>
<name>A0A0K2W1S0_MESPL</name>